<dbReference type="Proteomes" id="UP000095727">
    <property type="component" value="Unassembled WGS sequence"/>
</dbReference>
<evidence type="ECO:0000313" key="3">
    <source>
        <dbReference type="EMBL" id="CUM98657.1"/>
    </source>
</evidence>
<keyword evidence="2" id="KW-0812">Transmembrane</keyword>
<keyword evidence="2" id="KW-0472">Membrane</keyword>
<organism evidence="3 4">
    <name type="scientific">Coprococcus comes</name>
    <dbReference type="NCBI Taxonomy" id="410072"/>
    <lineage>
        <taxon>Bacteria</taxon>
        <taxon>Bacillati</taxon>
        <taxon>Bacillota</taxon>
        <taxon>Clostridia</taxon>
        <taxon>Lachnospirales</taxon>
        <taxon>Lachnospiraceae</taxon>
        <taxon>Coprococcus</taxon>
    </lineage>
</organism>
<name>A0A173T9R4_9FIRM</name>
<dbReference type="AlphaFoldDB" id="A0A173T9R4"/>
<dbReference type="RefSeq" id="WP_055157074.1">
    <property type="nucleotide sequence ID" value="NZ_CYXR01000013.1"/>
</dbReference>
<evidence type="ECO:0000256" key="2">
    <source>
        <dbReference type="SAM" id="Phobius"/>
    </source>
</evidence>
<evidence type="ECO:0000256" key="1">
    <source>
        <dbReference type="SAM" id="MobiDB-lite"/>
    </source>
</evidence>
<gene>
    <name evidence="3" type="ORF">ERS852574_01977</name>
</gene>
<feature type="transmembrane region" description="Helical" evidence="2">
    <location>
        <begin position="23"/>
        <end position="43"/>
    </location>
</feature>
<accession>A0A173T9R4</accession>
<protein>
    <submittedName>
        <fullName evidence="3">Uncharacterized protein</fullName>
    </submittedName>
</protein>
<feature type="transmembrane region" description="Helical" evidence="2">
    <location>
        <begin position="215"/>
        <end position="236"/>
    </location>
</feature>
<reference evidence="3 4" key="1">
    <citation type="submission" date="2015-09" db="EMBL/GenBank/DDBJ databases">
        <authorList>
            <consortium name="Pathogen Informatics"/>
        </authorList>
    </citation>
    <scope>NUCLEOTIDE SEQUENCE [LARGE SCALE GENOMIC DNA]</scope>
    <source>
        <strain evidence="3 4">2789STDY5834962</strain>
    </source>
</reference>
<sequence length="510" mass="58171">MLDSELKTYPWNPTVKKKARRVFMLRWLIVILAAAAIFFLTYQKLTTNVWGLTAFLCQLLAVIELAFGLQFVEAGWSRKISSRMPLDEHYEYALYMYHIQSVRDLATNNRMLLLIASLEIQLGKYDHATQTITQISVGKCTPVQLKQLYYMQILLAAEVGDTNIKNQFLTRYTGIPDTNGEYPSEAELTTWIEAEEMDRLISALKKFTPTRKEHILRTCLITIVLAYSTFFYGAWYGINKSAGYAIRYYFAEISVICVSVTLSCLLIWGMICLYKKQKSLLNRKAARRIIAVSYAALTLFLLSLIGYSFLIVNFGVEGTETVTGQDQHYIYLSVQPDYGIATQYRTDNLIYMQKTGLFLPNTDTLTESSVPDSDPNDSETQDSSTTDSTENSPAQESQKASPLQDEMRAVYQYIQQQNPLPDMNFTYTANARGENYAILSETTEEKDGTTVNVNYCLYDNGSKTDENNNTFEELVLEKVYPDGGYETELVDFYLVNPETLEVIDEQKSSW</sequence>
<dbReference type="EMBL" id="CYXR01000013">
    <property type="protein sequence ID" value="CUM98657.1"/>
    <property type="molecule type" value="Genomic_DNA"/>
</dbReference>
<feature type="transmembrane region" description="Helical" evidence="2">
    <location>
        <begin position="49"/>
        <end position="72"/>
    </location>
</feature>
<feature type="region of interest" description="Disordered" evidence="1">
    <location>
        <begin position="363"/>
        <end position="403"/>
    </location>
</feature>
<keyword evidence="2" id="KW-1133">Transmembrane helix</keyword>
<feature type="transmembrane region" description="Helical" evidence="2">
    <location>
        <begin position="248"/>
        <end position="268"/>
    </location>
</feature>
<proteinExistence type="predicted"/>
<evidence type="ECO:0000313" key="4">
    <source>
        <dbReference type="Proteomes" id="UP000095727"/>
    </source>
</evidence>
<feature type="transmembrane region" description="Helical" evidence="2">
    <location>
        <begin position="289"/>
        <end position="310"/>
    </location>
</feature>
<feature type="compositionally biased region" description="Low complexity" evidence="1">
    <location>
        <begin position="381"/>
        <end position="392"/>
    </location>
</feature>